<comment type="caution">
    <text evidence="1">The sequence shown here is derived from an EMBL/GenBank/DDBJ whole genome shotgun (WGS) entry which is preliminary data.</text>
</comment>
<sequence length="32" mass="3633">MISGSRDDVFMLCTDEYVVHTIDSQVEDPSQD</sequence>
<accession>A0A392Q703</accession>
<dbReference type="AlphaFoldDB" id="A0A392Q703"/>
<dbReference type="EMBL" id="LXQA010118547">
    <property type="protein sequence ID" value="MCI20183.1"/>
    <property type="molecule type" value="Genomic_DNA"/>
</dbReference>
<keyword evidence="2" id="KW-1185">Reference proteome</keyword>
<organism evidence="1 2">
    <name type="scientific">Trifolium medium</name>
    <dbReference type="NCBI Taxonomy" id="97028"/>
    <lineage>
        <taxon>Eukaryota</taxon>
        <taxon>Viridiplantae</taxon>
        <taxon>Streptophyta</taxon>
        <taxon>Embryophyta</taxon>
        <taxon>Tracheophyta</taxon>
        <taxon>Spermatophyta</taxon>
        <taxon>Magnoliopsida</taxon>
        <taxon>eudicotyledons</taxon>
        <taxon>Gunneridae</taxon>
        <taxon>Pentapetalae</taxon>
        <taxon>rosids</taxon>
        <taxon>fabids</taxon>
        <taxon>Fabales</taxon>
        <taxon>Fabaceae</taxon>
        <taxon>Papilionoideae</taxon>
        <taxon>50 kb inversion clade</taxon>
        <taxon>NPAAA clade</taxon>
        <taxon>Hologalegina</taxon>
        <taxon>IRL clade</taxon>
        <taxon>Trifolieae</taxon>
        <taxon>Trifolium</taxon>
    </lineage>
</organism>
<protein>
    <submittedName>
        <fullName evidence="1">Uncharacterized protein</fullName>
    </submittedName>
</protein>
<dbReference type="Proteomes" id="UP000265520">
    <property type="component" value="Unassembled WGS sequence"/>
</dbReference>
<evidence type="ECO:0000313" key="1">
    <source>
        <dbReference type="EMBL" id="MCI20183.1"/>
    </source>
</evidence>
<proteinExistence type="predicted"/>
<reference evidence="1 2" key="1">
    <citation type="journal article" date="2018" name="Front. Plant Sci.">
        <title>Red Clover (Trifolium pratense) and Zigzag Clover (T. medium) - A Picture of Genomic Similarities and Differences.</title>
        <authorList>
            <person name="Dluhosova J."/>
            <person name="Istvanek J."/>
            <person name="Nedelnik J."/>
            <person name="Repkova J."/>
        </authorList>
    </citation>
    <scope>NUCLEOTIDE SEQUENCE [LARGE SCALE GENOMIC DNA]</scope>
    <source>
        <strain evidence="2">cv. 10/8</strain>
        <tissue evidence="1">Leaf</tissue>
    </source>
</reference>
<name>A0A392Q703_9FABA</name>
<evidence type="ECO:0000313" key="2">
    <source>
        <dbReference type="Proteomes" id="UP000265520"/>
    </source>
</evidence>